<accession>A0ABT5DB31</accession>
<gene>
    <name evidence="12" type="ORF">POL68_20200</name>
</gene>
<dbReference type="CDD" id="cd09597">
    <property type="entry name" value="M4_TLP"/>
    <property type="match status" value="1"/>
</dbReference>
<keyword evidence="5" id="KW-0378">Hydrolase</keyword>
<evidence type="ECO:0000313" key="12">
    <source>
        <dbReference type="EMBL" id="MDC0710809.1"/>
    </source>
</evidence>
<dbReference type="PROSITE" id="PS51257">
    <property type="entry name" value="PROKAR_LIPOPROTEIN"/>
    <property type="match status" value="1"/>
</dbReference>
<evidence type="ECO:0000259" key="11">
    <source>
        <dbReference type="Pfam" id="PF07504"/>
    </source>
</evidence>
<keyword evidence="3" id="KW-0479">Metal-binding</keyword>
<evidence type="ECO:0000259" key="8">
    <source>
        <dbReference type="Pfam" id="PF01447"/>
    </source>
</evidence>
<dbReference type="SUPFAM" id="SSF55486">
    <property type="entry name" value="Metalloproteases ('zincins'), catalytic domain"/>
    <property type="match status" value="1"/>
</dbReference>
<keyword evidence="7" id="KW-0482">Metalloprotease</keyword>
<organism evidence="12 13">
    <name type="scientific">Stigmatella ashevillensis</name>
    <dbReference type="NCBI Taxonomy" id="2995309"/>
    <lineage>
        <taxon>Bacteria</taxon>
        <taxon>Pseudomonadati</taxon>
        <taxon>Myxococcota</taxon>
        <taxon>Myxococcia</taxon>
        <taxon>Myxococcales</taxon>
        <taxon>Cystobacterineae</taxon>
        <taxon>Archangiaceae</taxon>
        <taxon>Stigmatella</taxon>
    </lineage>
</organism>
<keyword evidence="6" id="KW-0862">Zinc</keyword>
<evidence type="ECO:0000259" key="9">
    <source>
        <dbReference type="Pfam" id="PF02868"/>
    </source>
</evidence>
<comment type="caution">
    <text evidence="12">The sequence shown here is derived from an EMBL/GenBank/DDBJ whole genome shotgun (WGS) entry which is preliminary data.</text>
</comment>
<dbReference type="InterPro" id="IPR027268">
    <property type="entry name" value="Peptidase_M4/M1_CTD_sf"/>
</dbReference>
<proteinExistence type="inferred from homology"/>
<dbReference type="PRINTS" id="PR00730">
    <property type="entry name" value="THERMOLYSIN"/>
</dbReference>
<name>A0ABT5DB31_9BACT</name>
<evidence type="ECO:0000256" key="1">
    <source>
        <dbReference type="ARBA" id="ARBA00009388"/>
    </source>
</evidence>
<dbReference type="InterPro" id="IPR011096">
    <property type="entry name" value="FTP_domain"/>
</dbReference>
<keyword evidence="2" id="KW-0645">Protease</keyword>
<dbReference type="InterPro" id="IPR050728">
    <property type="entry name" value="Zinc_Metalloprotease_M4"/>
</dbReference>
<dbReference type="InterPro" id="IPR007280">
    <property type="entry name" value="Peptidase_C_arc/bac"/>
</dbReference>
<dbReference type="InterPro" id="IPR023612">
    <property type="entry name" value="Peptidase_M4"/>
</dbReference>
<feature type="domain" description="Peptidase C-terminal archaeal/bacterial" evidence="10">
    <location>
        <begin position="672"/>
        <end position="738"/>
    </location>
</feature>
<feature type="domain" description="Peptidase C-terminal archaeal/bacterial" evidence="10">
    <location>
        <begin position="563"/>
        <end position="629"/>
    </location>
</feature>
<dbReference type="Gene3D" id="1.10.390.10">
    <property type="entry name" value="Neutral Protease Domain 2"/>
    <property type="match status" value="1"/>
</dbReference>
<evidence type="ECO:0000256" key="2">
    <source>
        <dbReference type="ARBA" id="ARBA00022670"/>
    </source>
</evidence>
<dbReference type="InterPro" id="IPR013856">
    <property type="entry name" value="Peptidase_M4_domain"/>
</dbReference>
<dbReference type="InterPro" id="IPR001570">
    <property type="entry name" value="Peptidase_M4_C_domain"/>
</dbReference>
<feature type="domain" description="FTP" evidence="11">
    <location>
        <begin position="107"/>
        <end position="156"/>
    </location>
</feature>
<dbReference type="Pfam" id="PF04151">
    <property type="entry name" value="PPC"/>
    <property type="match status" value="2"/>
</dbReference>
<sequence length="755" mass="80183">MRTKILRTLCVAWLGAVSGACESGEPVEEVAAVPAEKDTGEDLRAALGTLKGVRVLATHEDRVPAFIRGDFGQASRTAAAGGEAREVHESVLDILRQVAPVFRLSPEELVLKRVSRDEQGHRYLRYGQLWNGREVVGAELILFLDAEGKAYAVNSSARGGAKTLAAVEPRLSAEAAVVSARLATDARRMDALGTGRLVYVRGEDERLVLAYEVRVTGVKEGLPVDDRVYVNAVDGEIALRNPRVHTALGRSVYSANSSYRLPGTLMRGEGAVATQDAHVDTNYELLGKTYECYQKNFGRDSYDGAGALLKSTVHYSEDGSGYVNAYWNGSQMVYGDGDGELAIELGKDLDVTVHELTHAVTEAESNLIYSNEPGALNEAWSDIFSAYCESWTRGWALDADVWLIGEDIWTPAIPGDALRYMGNPTQDDASHDYYPERYRGSADHGGVHSNSGIANLAFKLLATGGPHPRAKTPVQVTGIGVQKAGKIFYEANAHCMTASSHFAAAKLCTEQKAEQFHPGNKGSVTDAWKAVGVGAGADIPPEVVILGNGTPVSGVSVGGGMSKYYTLTVPAGQARLKVVTSGGSGDLDLYVKLGAVGDSSSYDCKSDGSSNAEECIIPDPPAGDWYVTLMAYSSFSGVTLTGSYSSAPVGGSVLANGVSSAAYGGAPKTWTCWTLDVPASLNKVTFAQTGGARTSGDADLYVQHQEAPTTLLYMCKSVTKGNTDACSLTRPVAGLYYACSYGYSGYTNVTMKGTY</sequence>
<dbReference type="Gene3D" id="3.10.450.490">
    <property type="match status" value="1"/>
</dbReference>
<feature type="domain" description="Peptidase M4 C-terminal" evidence="9">
    <location>
        <begin position="365"/>
        <end position="533"/>
    </location>
</feature>
<dbReference type="PANTHER" id="PTHR33794">
    <property type="entry name" value="BACILLOLYSIN"/>
    <property type="match status" value="1"/>
</dbReference>
<evidence type="ECO:0000256" key="7">
    <source>
        <dbReference type="ARBA" id="ARBA00023049"/>
    </source>
</evidence>
<reference evidence="12 13" key="1">
    <citation type="submission" date="2022-11" db="EMBL/GenBank/DDBJ databases">
        <title>Minimal conservation of predation-associated metabolite biosynthetic gene clusters underscores biosynthetic potential of Myxococcota including descriptions for ten novel species: Archangium lansinium sp. nov., Myxococcus landrumus sp. nov., Nannocystis bai.</title>
        <authorList>
            <person name="Ahearne A."/>
            <person name="Stevens C."/>
            <person name="Dowd S."/>
        </authorList>
    </citation>
    <scope>NUCLEOTIDE SEQUENCE [LARGE SCALE GENOMIC DNA]</scope>
    <source>
        <strain evidence="12 13">NCWAL01</strain>
    </source>
</reference>
<dbReference type="Gene3D" id="2.60.120.380">
    <property type="match status" value="2"/>
</dbReference>
<dbReference type="PANTHER" id="PTHR33794:SF1">
    <property type="entry name" value="BACILLOLYSIN"/>
    <property type="match status" value="1"/>
</dbReference>
<evidence type="ECO:0000256" key="3">
    <source>
        <dbReference type="ARBA" id="ARBA00022723"/>
    </source>
</evidence>
<dbReference type="Gene3D" id="3.10.170.10">
    <property type="match status" value="1"/>
</dbReference>
<dbReference type="Pfam" id="PF02868">
    <property type="entry name" value="Peptidase_M4_C"/>
    <property type="match status" value="1"/>
</dbReference>
<evidence type="ECO:0000313" key="13">
    <source>
        <dbReference type="Proteomes" id="UP001221838"/>
    </source>
</evidence>
<comment type="similarity">
    <text evidence="1">Belongs to the peptidase M4 family.</text>
</comment>
<dbReference type="EMBL" id="JAQNDM010000002">
    <property type="protein sequence ID" value="MDC0710809.1"/>
    <property type="molecule type" value="Genomic_DNA"/>
</dbReference>
<feature type="domain" description="Peptidase M4" evidence="8">
    <location>
        <begin position="251"/>
        <end position="362"/>
    </location>
</feature>
<dbReference type="RefSeq" id="WP_272140598.1">
    <property type="nucleotide sequence ID" value="NZ_JAQNDM010000002.1"/>
</dbReference>
<evidence type="ECO:0000259" key="10">
    <source>
        <dbReference type="Pfam" id="PF04151"/>
    </source>
</evidence>
<keyword evidence="13" id="KW-1185">Reference proteome</keyword>
<evidence type="ECO:0000256" key="6">
    <source>
        <dbReference type="ARBA" id="ARBA00022833"/>
    </source>
</evidence>
<dbReference type="Pfam" id="PF01447">
    <property type="entry name" value="Peptidase_M4"/>
    <property type="match status" value="1"/>
</dbReference>
<dbReference type="Pfam" id="PF07504">
    <property type="entry name" value="FTP"/>
    <property type="match status" value="1"/>
</dbReference>
<protein>
    <submittedName>
        <fullName evidence="12">M4 family metallopeptidase</fullName>
    </submittedName>
</protein>
<evidence type="ECO:0000256" key="4">
    <source>
        <dbReference type="ARBA" id="ARBA00022729"/>
    </source>
</evidence>
<evidence type="ECO:0000256" key="5">
    <source>
        <dbReference type="ARBA" id="ARBA00022801"/>
    </source>
</evidence>
<keyword evidence="4" id="KW-0732">Signal</keyword>
<dbReference type="Proteomes" id="UP001221838">
    <property type="component" value="Unassembled WGS sequence"/>
</dbReference>